<protein>
    <submittedName>
        <fullName evidence="1">Uncharacterized protein</fullName>
    </submittedName>
</protein>
<sequence length="79" mass="8447">RRGDDSPADPETERHVADCLDCLRRGRVSPDALLRRAPAPVLPAALRHRVMHTATDPELAGYRADIAARGGALTPSGLP</sequence>
<name>A0A6L9QEP8_9ACTN</name>
<organism evidence="1 2">
    <name type="scientific">Actinomadura bangladeshensis</name>
    <dbReference type="NCBI Taxonomy" id="453573"/>
    <lineage>
        <taxon>Bacteria</taxon>
        <taxon>Bacillati</taxon>
        <taxon>Actinomycetota</taxon>
        <taxon>Actinomycetes</taxon>
        <taxon>Streptosporangiales</taxon>
        <taxon>Thermomonosporaceae</taxon>
        <taxon>Actinomadura</taxon>
    </lineage>
</organism>
<dbReference type="Proteomes" id="UP000475532">
    <property type="component" value="Unassembled WGS sequence"/>
</dbReference>
<accession>A0A6L9QEP8</accession>
<gene>
    <name evidence="1" type="ORF">G3I70_11905</name>
</gene>
<comment type="caution">
    <text evidence="1">The sequence shown here is derived from an EMBL/GenBank/DDBJ whole genome shotgun (WGS) entry which is preliminary data.</text>
</comment>
<dbReference type="AlphaFoldDB" id="A0A6L9QEP8"/>
<feature type="non-terminal residue" evidence="1">
    <location>
        <position position="79"/>
    </location>
</feature>
<evidence type="ECO:0000313" key="2">
    <source>
        <dbReference type="Proteomes" id="UP000475532"/>
    </source>
</evidence>
<dbReference type="EMBL" id="JAAGLI010000302">
    <property type="protein sequence ID" value="NEA23193.1"/>
    <property type="molecule type" value="Genomic_DNA"/>
</dbReference>
<feature type="non-terminal residue" evidence="1">
    <location>
        <position position="1"/>
    </location>
</feature>
<reference evidence="1 2" key="1">
    <citation type="submission" date="2020-01" db="EMBL/GenBank/DDBJ databases">
        <title>Insect and environment-associated Actinomycetes.</title>
        <authorList>
            <person name="Currrie C."/>
            <person name="Chevrette M."/>
            <person name="Carlson C."/>
            <person name="Stubbendieck R."/>
            <person name="Wendt-Pienkowski E."/>
        </authorList>
    </citation>
    <scope>NUCLEOTIDE SEQUENCE [LARGE SCALE GENOMIC DNA]</scope>
    <source>
        <strain evidence="1 2">SID10258</strain>
    </source>
</reference>
<evidence type="ECO:0000313" key="1">
    <source>
        <dbReference type="EMBL" id="NEA23193.1"/>
    </source>
</evidence>
<proteinExistence type="predicted"/>